<evidence type="ECO:0000313" key="2">
    <source>
        <dbReference type="Proteomes" id="UP000828390"/>
    </source>
</evidence>
<evidence type="ECO:0000313" key="1">
    <source>
        <dbReference type="EMBL" id="KAH3746751.1"/>
    </source>
</evidence>
<dbReference type="Proteomes" id="UP000828390">
    <property type="component" value="Unassembled WGS sequence"/>
</dbReference>
<proteinExistence type="predicted"/>
<protein>
    <submittedName>
        <fullName evidence="1">Uncharacterized protein</fullName>
    </submittedName>
</protein>
<name>A0A9D4DDB1_DREPO</name>
<reference evidence="1" key="1">
    <citation type="journal article" date="2019" name="bioRxiv">
        <title>The Genome of the Zebra Mussel, Dreissena polymorpha: A Resource for Invasive Species Research.</title>
        <authorList>
            <person name="McCartney M.A."/>
            <person name="Auch B."/>
            <person name="Kono T."/>
            <person name="Mallez S."/>
            <person name="Zhang Y."/>
            <person name="Obille A."/>
            <person name="Becker A."/>
            <person name="Abrahante J.E."/>
            <person name="Garbe J."/>
            <person name="Badalamenti J.P."/>
            <person name="Herman A."/>
            <person name="Mangelson H."/>
            <person name="Liachko I."/>
            <person name="Sullivan S."/>
            <person name="Sone E.D."/>
            <person name="Koren S."/>
            <person name="Silverstein K.A.T."/>
            <person name="Beckman K.B."/>
            <person name="Gohl D.M."/>
        </authorList>
    </citation>
    <scope>NUCLEOTIDE SEQUENCE</scope>
    <source>
        <strain evidence="1">Duluth1</strain>
        <tissue evidence="1">Whole animal</tissue>
    </source>
</reference>
<gene>
    <name evidence="1" type="ORF">DPMN_181166</name>
</gene>
<dbReference type="EMBL" id="JAIWYP010000010">
    <property type="protein sequence ID" value="KAH3746751.1"/>
    <property type="molecule type" value="Genomic_DNA"/>
</dbReference>
<reference evidence="1" key="2">
    <citation type="submission" date="2020-11" db="EMBL/GenBank/DDBJ databases">
        <authorList>
            <person name="McCartney M.A."/>
            <person name="Auch B."/>
            <person name="Kono T."/>
            <person name="Mallez S."/>
            <person name="Becker A."/>
            <person name="Gohl D.M."/>
            <person name="Silverstein K.A.T."/>
            <person name="Koren S."/>
            <person name="Bechman K.B."/>
            <person name="Herman A."/>
            <person name="Abrahante J.E."/>
            <person name="Garbe J."/>
        </authorList>
    </citation>
    <scope>NUCLEOTIDE SEQUENCE</scope>
    <source>
        <strain evidence="1">Duluth1</strain>
        <tissue evidence="1">Whole animal</tissue>
    </source>
</reference>
<keyword evidence="2" id="KW-1185">Reference proteome</keyword>
<sequence length="65" mass="7519">MCAADVRTVRHIGVYRLRSFPKRSQISLNPKQFRSARRGQYSRSSVYVGLPLVVRLRPSYGFDAF</sequence>
<organism evidence="1 2">
    <name type="scientific">Dreissena polymorpha</name>
    <name type="common">Zebra mussel</name>
    <name type="synonym">Mytilus polymorpha</name>
    <dbReference type="NCBI Taxonomy" id="45954"/>
    <lineage>
        <taxon>Eukaryota</taxon>
        <taxon>Metazoa</taxon>
        <taxon>Spiralia</taxon>
        <taxon>Lophotrochozoa</taxon>
        <taxon>Mollusca</taxon>
        <taxon>Bivalvia</taxon>
        <taxon>Autobranchia</taxon>
        <taxon>Heteroconchia</taxon>
        <taxon>Euheterodonta</taxon>
        <taxon>Imparidentia</taxon>
        <taxon>Neoheterodontei</taxon>
        <taxon>Myida</taxon>
        <taxon>Dreissenoidea</taxon>
        <taxon>Dreissenidae</taxon>
        <taxon>Dreissena</taxon>
    </lineage>
</organism>
<comment type="caution">
    <text evidence="1">The sequence shown here is derived from an EMBL/GenBank/DDBJ whole genome shotgun (WGS) entry which is preliminary data.</text>
</comment>
<dbReference type="AlphaFoldDB" id="A0A9D4DDB1"/>
<accession>A0A9D4DDB1</accession>